<dbReference type="EMBL" id="KV454476">
    <property type="protein sequence ID" value="ODV62692.1"/>
    <property type="molecule type" value="Genomic_DNA"/>
</dbReference>
<dbReference type="PANTHER" id="PTHR15407:SF28">
    <property type="entry name" value="RIBITOL-5-PHOSPHATE TRANSFERASE FKTN"/>
    <property type="match status" value="1"/>
</dbReference>
<evidence type="ECO:0000256" key="2">
    <source>
        <dbReference type="ARBA" id="ARBA00022692"/>
    </source>
</evidence>
<accession>A0A1D2VM57</accession>
<dbReference type="GO" id="GO:0009100">
    <property type="term" value="P:glycoprotein metabolic process"/>
    <property type="evidence" value="ECO:0007669"/>
    <property type="project" value="UniProtKB-ARBA"/>
</dbReference>
<evidence type="ECO:0000256" key="1">
    <source>
        <dbReference type="ARBA" id="ARBA00004167"/>
    </source>
</evidence>
<name>A0A1D2VM57_9ASCO</name>
<evidence type="ECO:0000313" key="9">
    <source>
        <dbReference type="Proteomes" id="UP000095038"/>
    </source>
</evidence>
<evidence type="ECO:0000256" key="3">
    <source>
        <dbReference type="ARBA" id="ARBA00022989"/>
    </source>
</evidence>
<dbReference type="GO" id="GO:0016020">
    <property type="term" value="C:membrane"/>
    <property type="evidence" value="ECO:0007669"/>
    <property type="project" value="UniProtKB-SubCell"/>
</dbReference>
<keyword evidence="3 6" id="KW-1133">Transmembrane helix</keyword>
<dbReference type="GeneID" id="30962547"/>
<evidence type="ECO:0000256" key="6">
    <source>
        <dbReference type="SAM" id="Phobius"/>
    </source>
</evidence>
<feature type="region of interest" description="Disordered" evidence="5">
    <location>
        <begin position="871"/>
        <end position="900"/>
    </location>
</feature>
<dbReference type="PANTHER" id="PTHR15407">
    <property type="entry name" value="FUKUTIN-RELATED"/>
    <property type="match status" value="1"/>
</dbReference>
<dbReference type="InterPro" id="IPR009644">
    <property type="entry name" value="FKTN/MNN4/W02B3.4-1"/>
</dbReference>
<evidence type="ECO:0000256" key="5">
    <source>
        <dbReference type="SAM" id="MobiDB-lite"/>
    </source>
</evidence>
<evidence type="ECO:0000256" key="4">
    <source>
        <dbReference type="ARBA" id="ARBA00023136"/>
    </source>
</evidence>
<dbReference type="AlphaFoldDB" id="A0A1D2VM57"/>
<keyword evidence="4 6" id="KW-0472">Membrane</keyword>
<reference evidence="9" key="1">
    <citation type="submission" date="2016-05" db="EMBL/GenBank/DDBJ databases">
        <title>Comparative genomics of biotechnologically important yeasts.</title>
        <authorList>
            <consortium name="DOE Joint Genome Institute"/>
            <person name="Riley R."/>
            <person name="Haridas S."/>
            <person name="Wolfe K.H."/>
            <person name="Lopes M.R."/>
            <person name="Hittinger C.T."/>
            <person name="Goker M."/>
            <person name="Salamov A."/>
            <person name="Wisecaver J."/>
            <person name="Long T.M."/>
            <person name="Aerts A.L."/>
            <person name="Barry K."/>
            <person name="Choi C."/>
            <person name="Clum A."/>
            <person name="Coughlan A.Y."/>
            <person name="Deshpande S."/>
            <person name="Douglass A.P."/>
            <person name="Hanson S.J."/>
            <person name="Klenk H.-P."/>
            <person name="Labutti K."/>
            <person name="Lapidus A."/>
            <person name="Lindquist E."/>
            <person name="Lipzen A."/>
            <person name="Meier-Kolthoff J.P."/>
            <person name="Ohm R.A."/>
            <person name="Otillar R.P."/>
            <person name="Pangilinan J."/>
            <person name="Peng Y."/>
            <person name="Rokas A."/>
            <person name="Rosa C.A."/>
            <person name="Scheuner C."/>
            <person name="Sibirny A.A."/>
            <person name="Slot J.C."/>
            <person name="Stielow J.B."/>
            <person name="Sun H."/>
            <person name="Kurtzman C.P."/>
            <person name="Blackwell M."/>
            <person name="Grigoriev I.V."/>
            <person name="Jeffries T.W."/>
        </authorList>
    </citation>
    <scope>NUCLEOTIDE SEQUENCE [LARGE SCALE GENOMIC DNA]</scope>
    <source>
        <strain evidence="9">DSM 1968</strain>
    </source>
</reference>
<evidence type="ECO:0000259" key="7">
    <source>
        <dbReference type="Pfam" id="PF04991"/>
    </source>
</evidence>
<feature type="compositionally biased region" description="Basic and acidic residues" evidence="5">
    <location>
        <begin position="887"/>
        <end position="900"/>
    </location>
</feature>
<feature type="region of interest" description="Disordered" evidence="5">
    <location>
        <begin position="1039"/>
        <end position="1064"/>
    </location>
</feature>
<organism evidence="8 9">
    <name type="scientific">Ascoidea rubescens DSM 1968</name>
    <dbReference type="NCBI Taxonomy" id="1344418"/>
    <lineage>
        <taxon>Eukaryota</taxon>
        <taxon>Fungi</taxon>
        <taxon>Dikarya</taxon>
        <taxon>Ascomycota</taxon>
        <taxon>Saccharomycotina</taxon>
        <taxon>Saccharomycetes</taxon>
        <taxon>Ascoideaceae</taxon>
        <taxon>Ascoidea</taxon>
    </lineage>
</organism>
<dbReference type="Pfam" id="PF04991">
    <property type="entry name" value="LicD"/>
    <property type="match status" value="1"/>
</dbReference>
<keyword evidence="9" id="KW-1185">Reference proteome</keyword>
<evidence type="ECO:0000313" key="8">
    <source>
        <dbReference type="EMBL" id="ODV62692.1"/>
    </source>
</evidence>
<comment type="subcellular location">
    <subcellularLocation>
        <location evidence="1">Membrane</location>
        <topology evidence="1">Single-pass membrane protein</topology>
    </subcellularLocation>
</comment>
<keyword evidence="2 6" id="KW-0812">Transmembrane</keyword>
<dbReference type="InParanoid" id="A0A1D2VM57"/>
<dbReference type="InterPro" id="IPR007074">
    <property type="entry name" value="LicD/FKTN/FKRP_NTP_transf"/>
</dbReference>
<dbReference type="OrthoDB" id="444255at2759"/>
<gene>
    <name evidence="8" type="ORF">ASCRUDRAFT_122894</name>
</gene>
<protein>
    <recommendedName>
        <fullName evidence="7">LicD/FKTN/FKRP nucleotidyltransferase domain-containing protein</fullName>
    </recommendedName>
</protein>
<feature type="domain" description="LicD/FKTN/FKRP nucleotidyltransferase" evidence="7">
    <location>
        <begin position="659"/>
        <end position="841"/>
    </location>
</feature>
<feature type="transmembrane region" description="Helical" evidence="6">
    <location>
        <begin position="29"/>
        <end position="51"/>
    </location>
</feature>
<proteinExistence type="predicted"/>
<dbReference type="Proteomes" id="UP000095038">
    <property type="component" value="Unassembled WGS sequence"/>
</dbReference>
<feature type="compositionally biased region" description="Low complexity" evidence="5">
    <location>
        <begin position="871"/>
        <end position="884"/>
    </location>
</feature>
<dbReference type="RefSeq" id="XP_020048999.1">
    <property type="nucleotide sequence ID" value="XM_020188911.1"/>
</dbReference>
<sequence>MLLSLSLNAPAKPNFFASVGARCKLTKRFVSFVLFPFLFLATTIFIVLQSWSEESKRAFETLPLLVASIATNDDNTHCPLSSFEHNYLENSFTPEIPKADFTASDLASKFQLLVNETTIGAYNSYNNININLHLKLEYGQFSSSVIRLFNAREASAPDFDPRTLPTFWLYLINQHLILNNLIANPSASLLSPNNTENKYVFEISNNFKLPFNWNDLLNFYDSLKDNSFYYSLIVSGSNCKSLLYQDLALSNEFTLKEFGKVCSNYKNVYPQSYTSSQIQDKLLQSVYLNSHKTETDELQKNNNQNTICQPFDNPYNLPFHNLYNLPFRLVSKVDTYLNDLEIRKMYGFIYGLTGLEAPQRIIFLNILNENNTAHHTNGSNGTSNQYPIYGKRSLVIPTYSVSDGINNIRNRRARQNLYTDMLSTFFINNNLKIRSYSTDYSSKEDALNEIIENGINSYNEISKLNAFYQRSEISNGAKNVSAFSKPGALDGNQKQIDLLEDCENYDFSFVQPYVLKNSNTGTTNRHQPLHIDFSLFQWNLSKEHEHLQSHYSASANEKAHTNNTTCEDPTIQEAISQNTEPLYTTHDIDYKQVDHLKALMEARLGKIWIPENRYFGLASTKDYNLDHYDFRFFKDITKDDQAHHLAILHRLMRVWFRLCLQFNIPSWINHGSIIGWYFNGLSLPWDADIDVQVPIQSLYKLSKTINNTLIYDYTDFGTFEVFSQEKKLDSNAEFGLRGFYFDVNENFLLRNQIGNPNVNNIDARLIDIESGVYIDITALTDFTSQTNNELITKLLLIDSYTENELNKLSKAKFYNEYYEGIRLVKELRDSLFARKKSIFNKTLEKLQNIKLSISTMKKILVDVESRRISESQSLESQSSESQSSDIFGKHSAETQEEKEYSNSYLDYDDDKIQNLEVSEKKLKLFKFGSVFPPSEDLRNSEVYQKTNRLFEDFFHNMVHCRNYHYYKIEELTPLIPTYYENTITYLPANFLKNIVIEYDTKSINKLEFNDYKFFKYLQLWISSGDCDFKMMNVDGQVGGMGDDEHLGEEDDDQDNTSGVEIDEDSVGFVNPPKEEYSYFQYRKRHKNNGHFQPLEKKSIIEFEYNNIDLYDGGDKTKFESKISNFERKLGKNCYITNEFVQGEFTQFKDYLLLHSYEIEKLFGIANNRLNLEKPSETKIFPTHGNEHHHGDGHSGIIKYEEKYMQETLESFNGEVLRPEPWIIRNYFSKEEDSSII</sequence>
<feature type="compositionally biased region" description="Acidic residues" evidence="5">
    <location>
        <begin position="1045"/>
        <end position="1064"/>
    </location>
</feature>